<reference evidence="1 2" key="1">
    <citation type="submission" date="2016-10" db="EMBL/GenBank/DDBJ databases">
        <authorList>
            <person name="de Groot N.N."/>
        </authorList>
    </citation>
    <scope>NUCLEOTIDE SEQUENCE [LARGE SCALE GENOMIC DNA]</scope>
    <source>
        <strain evidence="1 2">DSM 19548</strain>
    </source>
</reference>
<dbReference type="Gene3D" id="1.10.150.240">
    <property type="entry name" value="Putative phosphatase, domain 2"/>
    <property type="match status" value="1"/>
</dbReference>
<protein>
    <submittedName>
        <fullName evidence="1">Haloacid dehalogenase superfamily, subfamily IA, variant 3 with third motif having DD or ED</fullName>
    </submittedName>
</protein>
<dbReference type="PRINTS" id="PR00413">
    <property type="entry name" value="HADHALOGNASE"/>
</dbReference>
<dbReference type="OrthoDB" id="9782449at2"/>
<dbReference type="NCBIfam" id="TIGR01509">
    <property type="entry name" value="HAD-SF-IA-v3"/>
    <property type="match status" value="1"/>
</dbReference>
<dbReference type="InterPro" id="IPR036412">
    <property type="entry name" value="HAD-like_sf"/>
</dbReference>
<dbReference type="InterPro" id="IPR044999">
    <property type="entry name" value="CbbY-like"/>
</dbReference>
<dbReference type="Gene3D" id="3.40.50.1000">
    <property type="entry name" value="HAD superfamily/HAD-like"/>
    <property type="match status" value="1"/>
</dbReference>
<keyword evidence="2" id="KW-1185">Reference proteome</keyword>
<evidence type="ECO:0000313" key="1">
    <source>
        <dbReference type="EMBL" id="SFC49384.1"/>
    </source>
</evidence>
<evidence type="ECO:0000313" key="2">
    <source>
        <dbReference type="Proteomes" id="UP000198728"/>
    </source>
</evidence>
<accession>A0A1I1JLG4</accession>
<gene>
    <name evidence="1" type="ORF">SAMN04488094_105177</name>
</gene>
<organism evidence="1 2">
    <name type="scientific">Tropicimonas isoalkanivorans</name>
    <dbReference type="NCBI Taxonomy" id="441112"/>
    <lineage>
        <taxon>Bacteria</taxon>
        <taxon>Pseudomonadati</taxon>
        <taxon>Pseudomonadota</taxon>
        <taxon>Alphaproteobacteria</taxon>
        <taxon>Rhodobacterales</taxon>
        <taxon>Roseobacteraceae</taxon>
        <taxon>Tropicimonas</taxon>
    </lineage>
</organism>
<dbReference type="PANTHER" id="PTHR42896">
    <property type="entry name" value="XYLULOSE-1,5-BISPHOSPHATE (XUBP) PHOSPHATASE"/>
    <property type="match status" value="1"/>
</dbReference>
<dbReference type="InterPro" id="IPR023198">
    <property type="entry name" value="PGP-like_dom2"/>
</dbReference>
<dbReference type="STRING" id="441112.SAMN04488094_105177"/>
<dbReference type="Proteomes" id="UP000198728">
    <property type="component" value="Unassembled WGS sequence"/>
</dbReference>
<dbReference type="AlphaFoldDB" id="A0A1I1JLG4"/>
<dbReference type="PANTHER" id="PTHR42896:SF2">
    <property type="entry name" value="CBBY-LIKE PROTEIN"/>
    <property type="match status" value="1"/>
</dbReference>
<dbReference type="SFLD" id="SFLDS00003">
    <property type="entry name" value="Haloacid_Dehalogenase"/>
    <property type="match status" value="1"/>
</dbReference>
<dbReference type="InterPro" id="IPR006439">
    <property type="entry name" value="HAD-SF_hydro_IA"/>
</dbReference>
<dbReference type="InterPro" id="IPR023214">
    <property type="entry name" value="HAD_sf"/>
</dbReference>
<dbReference type="Pfam" id="PF00702">
    <property type="entry name" value="Hydrolase"/>
    <property type="match status" value="1"/>
</dbReference>
<name>A0A1I1JLG4_9RHOB</name>
<dbReference type="SUPFAM" id="SSF56784">
    <property type="entry name" value="HAD-like"/>
    <property type="match status" value="1"/>
</dbReference>
<sequence length="238" mass="25453">MKALIFDVDGTLAETEDLHRRAFNAAFADAGLPWHWDGELNRLLLTVSGGIERMSFFQSRLPEAERVELETLHAVYQSKRSHFARILSAGKLTLRAGVGPLISAGREAGLLSAIVTAARRPSFDEVARTCLPEPAEAMFDVVITGSDVSAKKPDPEGYLTALARLDVRAEEALVFEDSPVGFAAARAAGIPVVVCPSDFGPRDADFSGALAVVPSLEPVHWARFGFPPSASAVAAVQK</sequence>
<dbReference type="RefSeq" id="WP_093360737.1">
    <property type="nucleotide sequence ID" value="NZ_FOLG01000005.1"/>
</dbReference>
<dbReference type="GO" id="GO:0016787">
    <property type="term" value="F:hydrolase activity"/>
    <property type="evidence" value="ECO:0007669"/>
    <property type="project" value="InterPro"/>
</dbReference>
<dbReference type="SFLD" id="SFLDG01129">
    <property type="entry name" value="C1.5:_HAD__Beta-PGM__Phosphata"/>
    <property type="match status" value="1"/>
</dbReference>
<dbReference type="EMBL" id="FOLG01000005">
    <property type="protein sequence ID" value="SFC49384.1"/>
    <property type="molecule type" value="Genomic_DNA"/>
</dbReference>
<proteinExistence type="predicted"/>